<protein>
    <submittedName>
        <fullName evidence="1">Uncharacterized protein</fullName>
    </submittedName>
</protein>
<keyword evidence="2" id="KW-1185">Reference proteome</keyword>
<comment type="caution">
    <text evidence="1">The sequence shown here is derived from an EMBL/GenBank/DDBJ whole genome shotgun (WGS) entry which is preliminary data.</text>
</comment>
<reference evidence="1 2" key="1">
    <citation type="submission" date="2023-03" db="EMBL/GenBank/DDBJ databases">
        <title>WGS of Gossypium arboreum.</title>
        <authorList>
            <person name="Yu D."/>
        </authorList>
    </citation>
    <scope>NUCLEOTIDE SEQUENCE [LARGE SCALE GENOMIC DNA]</scope>
    <source>
        <tissue evidence="1">Leaf</tissue>
    </source>
</reference>
<proteinExistence type="predicted"/>
<gene>
    <name evidence="1" type="ORF">PVK06_046795</name>
</gene>
<accession>A0ABR0MDI3</accession>
<evidence type="ECO:0000313" key="2">
    <source>
        <dbReference type="Proteomes" id="UP001358586"/>
    </source>
</evidence>
<sequence>MELVDDEDAETIVSLYCEEDGAQEPCMVVPISYVDSQSTIHRININLNAAPETDVVGDDVYYSNDSSNHEVDSDRDPDWTRNQIRRIVIYNNSRAHMSRIDPDAAHAVEFPEYPKILPVHQMTVYSDPDELFVGQRFENHRKLDSKTICTCIMLMVKDIPTIKVSVLIAELQVRFQYRVSYQKAWIAKQMTIEQLYGDFDALYNELQGWITAMQEAENKNVLPIAFAIVDKENMKSLKFFFTNLQRLATLMPRMGQQQVNQMEARHVFVEDVRDVMVANRQMARSMNVEVYSRCNGMFRVTETIGRRPVIPHRSYEVDLRNRRYDCRRF</sequence>
<dbReference type="PANTHER" id="PTHR31973">
    <property type="entry name" value="POLYPROTEIN, PUTATIVE-RELATED"/>
    <property type="match status" value="1"/>
</dbReference>
<organism evidence="1 2">
    <name type="scientific">Gossypium arboreum</name>
    <name type="common">Tree cotton</name>
    <name type="synonym">Gossypium nanking</name>
    <dbReference type="NCBI Taxonomy" id="29729"/>
    <lineage>
        <taxon>Eukaryota</taxon>
        <taxon>Viridiplantae</taxon>
        <taxon>Streptophyta</taxon>
        <taxon>Embryophyta</taxon>
        <taxon>Tracheophyta</taxon>
        <taxon>Spermatophyta</taxon>
        <taxon>Magnoliopsida</taxon>
        <taxon>eudicotyledons</taxon>
        <taxon>Gunneridae</taxon>
        <taxon>Pentapetalae</taxon>
        <taxon>rosids</taxon>
        <taxon>malvids</taxon>
        <taxon>Malvales</taxon>
        <taxon>Malvaceae</taxon>
        <taxon>Malvoideae</taxon>
        <taxon>Gossypium</taxon>
    </lineage>
</organism>
<dbReference type="PANTHER" id="PTHR31973:SF195">
    <property type="entry name" value="MUDR FAMILY TRANSPOSASE"/>
    <property type="match status" value="1"/>
</dbReference>
<dbReference type="EMBL" id="JARKNE010000013">
    <property type="protein sequence ID" value="KAK5770642.1"/>
    <property type="molecule type" value="Genomic_DNA"/>
</dbReference>
<dbReference type="Proteomes" id="UP001358586">
    <property type="component" value="Chromosome 13"/>
</dbReference>
<name>A0ABR0MDI3_GOSAR</name>
<evidence type="ECO:0000313" key="1">
    <source>
        <dbReference type="EMBL" id="KAK5770642.1"/>
    </source>
</evidence>